<dbReference type="AlphaFoldDB" id="A0AAE7BWY8"/>
<dbReference type="EMBL" id="CP044463">
    <property type="protein sequence ID" value="QIC66834.1"/>
    <property type="molecule type" value="Genomic_DNA"/>
</dbReference>
<feature type="domain" description="HTH merR-type" evidence="4">
    <location>
        <begin position="3"/>
        <end position="72"/>
    </location>
</feature>
<dbReference type="Proteomes" id="UP000503505">
    <property type="component" value="Chromosome"/>
</dbReference>
<protein>
    <submittedName>
        <fullName evidence="5">Cd(II)/Pb(II)-responsive transcriptional regulator</fullName>
    </submittedName>
</protein>
<dbReference type="CDD" id="cd04784">
    <property type="entry name" value="HTH_CadR-PbrR"/>
    <property type="match status" value="1"/>
</dbReference>
<evidence type="ECO:0000256" key="2">
    <source>
        <dbReference type="ARBA" id="ARBA00023125"/>
    </source>
</evidence>
<dbReference type="Gene3D" id="1.10.1660.10">
    <property type="match status" value="1"/>
</dbReference>
<evidence type="ECO:0000259" key="4">
    <source>
        <dbReference type="PROSITE" id="PS50937"/>
    </source>
</evidence>
<keyword evidence="1" id="KW-0805">Transcription regulation</keyword>
<dbReference type="SMART" id="SM00422">
    <property type="entry name" value="HTH_MERR"/>
    <property type="match status" value="1"/>
</dbReference>
<dbReference type="PANTHER" id="PTHR30204:SF92">
    <property type="entry name" value="HTH-TYPE TRANSCRIPTIONAL REGULATOR ZNTR"/>
    <property type="match status" value="1"/>
</dbReference>
<keyword evidence="2" id="KW-0238">DNA-binding</keyword>
<dbReference type="GO" id="GO:0003700">
    <property type="term" value="F:DNA-binding transcription factor activity"/>
    <property type="evidence" value="ECO:0007669"/>
    <property type="project" value="InterPro"/>
</dbReference>
<accession>A0AAE7BWY8</accession>
<name>A0AAE7BWY8_9GAMM</name>
<dbReference type="GO" id="GO:0046872">
    <property type="term" value="F:metal ion binding"/>
    <property type="evidence" value="ECO:0007669"/>
    <property type="project" value="InterPro"/>
</dbReference>
<evidence type="ECO:0000256" key="1">
    <source>
        <dbReference type="ARBA" id="ARBA00023015"/>
    </source>
</evidence>
<evidence type="ECO:0000256" key="3">
    <source>
        <dbReference type="ARBA" id="ARBA00023163"/>
    </source>
</evidence>
<dbReference type="PANTHER" id="PTHR30204">
    <property type="entry name" value="REDOX-CYCLING DRUG-SENSING TRANSCRIPTIONAL ACTIVATOR SOXR"/>
    <property type="match status" value="1"/>
</dbReference>
<dbReference type="PROSITE" id="PS50937">
    <property type="entry name" value="HTH_MERR_2"/>
    <property type="match status" value="1"/>
</dbReference>
<dbReference type="InterPro" id="IPR011791">
    <property type="entry name" value="CadR-PbrR"/>
</dbReference>
<dbReference type="GO" id="GO:0045893">
    <property type="term" value="P:positive regulation of DNA-templated transcription"/>
    <property type="evidence" value="ECO:0007669"/>
    <property type="project" value="InterPro"/>
</dbReference>
<reference evidence="5 6" key="1">
    <citation type="submission" date="2019-09" db="EMBL/GenBank/DDBJ databases">
        <title>Non-baumannii Acinetobacter spp. carrying blaNDM-1 isolated in China.</title>
        <authorList>
            <person name="Cui C."/>
            <person name="Chen C."/>
            <person name="Sun J."/>
            <person name="Liu Y."/>
        </authorList>
    </citation>
    <scope>NUCLEOTIDE SEQUENCE [LARGE SCALE GENOMIC DNA]</scope>
    <source>
        <strain evidence="5 6">HZE23-1</strain>
    </source>
</reference>
<dbReference type="GO" id="GO:0003677">
    <property type="term" value="F:DNA binding"/>
    <property type="evidence" value="ECO:0007669"/>
    <property type="project" value="UniProtKB-KW"/>
</dbReference>
<dbReference type="InterPro" id="IPR047057">
    <property type="entry name" value="MerR_fam"/>
</dbReference>
<keyword evidence="3" id="KW-0804">Transcription</keyword>
<evidence type="ECO:0000313" key="5">
    <source>
        <dbReference type="EMBL" id="QIC66834.1"/>
    </source>
</evidence>
<sequence length="138" mass="16309">MFLYLISEIAKKSHLTTDTVRFYEKKGFITPNFRANNQYRYFDDEALKRLIFIKRCRDLDMSLKEIETLIELEQNPEQNCTAVNNIIDQHLQDITSKMKELAAFKTQLTELRNSCNTPTTVDHCQILKTLERSEIEDQ</sequence>
<dbReference type="InterPro" id="IPR015358">
    <property type="entry name" value="Tscrpt_reg_MerR_DNA-bd"/>
</dbReference>
<organism evidence="5 6">
    <name type="scientific">Acinetobacter schindleri</name>
    <dbReference type="NCBI Taxonomy" id="108981"/>
    <lineage>
        <taxon>Bacteria</taxon>
        <taxon>Pseudomonadati</taxon>
        <taxon>Pseudomonadota</taxon>
        <taxon>Gammaproteobacteria</taxon>
        <taxon>Moraxellales</taxon>
        <taxon>Moraxellaceae</taxon>
        <taxon>Acinetobacter</taxon>
    </lineage>
</organism>
<proteinExistence type="predicted"/>
<dbReference type="InterPro" id="IPR000551">
    <property type="entry name" value="MerR-type_HTH_dom"/>
</dbReference>
<dbReference type="PRINTS" id="PR00040">
    <property type="entry name" value="HTHMERR"/>
</dbReference>
<dbReference type="InterPro" id="IPR009061">
    <property type="entry name" value="DNA-bd_dom_put_sf"/>
</dbReference>
<gene>
    <name evidence="5" type="ORF">FSC10_05445</name>
</gene>
<evidence type="ECO:0000313" key="6">
    <source>
        <dbReference type="Proteomes" id="UP000503505"/>
    </source>
</evidence>
<dbReference type="RefSeq" id="WP_163171121.1">
    <property type="nucleotide sequence ID" value="NZ_CP044463.1"/>
</dbReference>
<dbReference type="Pfam" id="PF09278">
    <property type="entry name" value="MerR-DNA-bind"/>
    <property type="match status" value="1"/>
</dbReference>
<dbReference type="Pfam" id="PF00376">
    <property type="entry name" value="MerR"/>
    <property type="match status" value="1"/>
</dbReference>
<dbReference type="SUPFAM" id="SSF46955">
    <property type="entry name" value="Putative DNA-binding domain"/>
    <property type="match status" value="1"/>
</dbReference>